<keyword evidence="2" id="KW-0808">Transferase</keyword>
<dbReference type="Gene3D" id="3.40.50.2000">
    <property type="entry name" value="Glycogen Phosphorylase B"/>
    <property type="match status" value="2"/>
</dbReference>
<dbReference type="PaxDb" id="195103-CPF_0473"/>
<reference evidence="2 3" key="1">
    <citation type="journal article" date="2006" name="Genome Res.">
        <title>Skewed genomic variability in strains of the toxigenic bacterial pathogen, Clostridium perfringens.</title>
        <authorList>
            <person name="Myers G.S."/>
            <person name="Rasko D.A."/>
            <person name="Cheung J.K."/>
            <person name="Ravel J."/>
            <person name="Seshadri R."/>
            <person name="Deboy R.T."/>
            <person name="Ren Q."/>
            <person name="Varga J."/>
            <person name="Awad M.M."/>
            <person name="Brinkac L.M."/>
            <person name="Daugherty S.C."/>
            <person name="Haft D.H."/>
            <person name="Dodson R.J."/>
            <person name="Madupu R."/>
            <person name="Nelson W.C."/>
            <person name="Rosovitz M.J."/>
            <person name="Sullivan S.A."/>
            <person name="Khouri H."/>
            <person name="Dimitrov G.I."/>
            <person name="Watkins K.L."/>
            <person name="Mulligan S."/>
            <person name="Benton J."/>
            <person name="Radune D."/>
            <person name="Fisher D.J."/>
            <person name="Atkins H.S."/>
            <person name="Hiscox T."/>
            <person name="Jost B.H."/>
            <person name="Billington S.J."/>
            <person name="Songer J.G."/>
            <person name="McClane B.A."/>
            <person name="Titball R.W."/>
            <person name="Rood J.I."/>
            <person name="Melville S.B."/>
            <person name="Paulsen I.T."/>
        </authorList>
    </citation>
    <scope>NUCLEOTIDE SEQUENCE [LARGE SCALE GENOMIC DNA]</scope>
    <source>
        <strain evidence="3">ATCC 13124 / DSM 756 / JCM 1290 / NCIMB 6125 / NCTC 8237 / S 107 / Type A</strain>
    </source>
</reference>
<dbReference type="EMBL" id="CP000246">
    <property type="protein sequence ID" value="ABG83834.1"/>
    <property type="molecule type" value="Genomic_DNA"/>
</dbReference>
<proteinExistence type="predicted"/>
<sequence>MKITIIGPYPPPIGGISIHIKRLKRFLYNNGLKVKVLNEETYINISENIIPLNGYKNLFKLLRKDNSELIHFHTINKYIRSLLWLIKIIFKKKIVLTIHGQSMVNQYKNSNIFIRKMLIKTLNDIDATIFVDKNNLNFFDKIVKNRDKLKYINPFIFPCISENNIERPNLKSFFNNNDFKILMSGNIRFFEGKELYGFKSMINATKKLKEKGENIKVLMIIMESNNQSIEEKEYYKFIKKQVLDNELQNYIFFYEPINEEIFDLFGKVNLFVRPTIVDGFGISLAESIYMKTPAIATDVCIRPNGTILYHDNEELANIIYNVKNNYDYYKNSLDNIKIQDSSKDILELYNNLLKKV</sequence>
<evidence type="ECO:0000259" key="1">
    <source>
        <dbReference type="Pfam" id="PF00534"/>
    </source>
</evidence>
<protein>
    <submittedName>
        <fullName evidence="2">Glycosyl transferase, group 1</fullName>
    </submittedName>
</protein>
<dbReference type="HOGENOM" id="CLU_009583_4_1_9"/>
<accession>A0A0H2YSV1</accession>
<keyword evidence="3" id="KW-1185">Reference proteome</keyword>
<dbReference type="Pfam" id="PF00534">
    <property type="entry name" value="Glycos_transf_1"/>
    <property type="match status" value="1"/>
</dbReference>
<gene>
    <name evidence="2" type="ordered locus">CPF_0473</name>
</gene>
<dbReference type="InterPro" id="IPR001296">
    <property type="entry name" value="Glyco_trans_1"/>
</dbReference>
<dbReference type="AlphaFoldDB" id="A0A0H2YSV1"/>
<organism evidence="2 3">
    <name type="scientific">Clostridium perfringens (strain ATCC 13124 / DSM 756 / JCM 1290 / NCIMB 6125 / NCTC 8237 / Type A)</name>
    <dbReference type="NCBI Taxonomy" id="195103"/>
    <lineage>
        <taxon>Bacteria</taxon>
        <taxon>Bacillati</taxon>
        <taxon>Bacillota</taxon>
        <taxon>Clostridia</taxon>
        <taxon>Eubacteriales</taxon>
        <taxon>Clostridiaceae</taxon>
        <taxon>Clostridium</taxon>
    </lineage>
</organism>
<evidence type="ECO:0000313" key="2">
    <source>
        <dbReference type="EMBL" id="ABG83834.1"/>
    </source>
</evidence>
<feature type="domain" description="Glycosyl transferase family 1" evidence="1">
    <location>
        <begin position="174"/>
        <end position="301"/>
    </location>
</feature>
<dbReference type="eggNOG" id="COG0438">
    <property type="taxonomic scope" value="Bacteria"/>
</dbReference>
<dbReference type="GO" id="GO:0016757">
    <property type="term" value="F:glycosyltransferase activity"/>
    <property type="evidence" value="ECO:0007669"/>
    <property type="project" value="InterPro"/>
</dbReference>
<dbReference type="PANTHER" id="PTHR12526">
    <property type="entry name" value="GLYCOSYLTRANSFERASE"/>
    <property type="match status" value="1"/>
</dbReference>
<dbReference type="KEGG" id="cpf:CPF_0473"/>
<dbReference type="STRING" id="195103.CPF_0473"/>
<dbReference type="CDD" id="cd03801">
    <property type="entry name" value="GT4_PimA-like"/>
    <property type="match status" value="1"/>
</dbReference>
<dbReference type="SUPFAM" id="SSF53756">
    <property type="entry name" value="UDP-Glycosyltransferase/glycogen phosphorylase"/>
    <property type="match status" value="1"/>
</dbReference>
<name>A0A0H2YSV1_CLOP1</name>
<evidence type="ECO:0000313" key="3">
    <source>
        <dbReference type="Proteomes" id="UP000001823"/>
    </source>
</evidence>
<dbReference type="Proteomes" id="UP000001823">
    <property type="component" value="Chromosome"/>
</dbReference>
<dbReference type="RefSeq" id="WP_011590210.1">
    <property type="nucleotide sequence ID" value="NC_008261.1"/>
</dbReference>